<name>A0A9Q9BS96_9RICK</name>
<evidence type="ECO:0000313" key="1">
    <source>
        <dbReference type="EMBL" id="UTO55377.1"/>
    </source>
</evidence>
<dbReference type="Proteomes" id="UP001059822">
    <property type="component" value="Chromosome"/>
</dbReference>
<gene>
    <name evidence="2" type="ORF">LUA81_04290</name>
    <name evidence="1" type="ORF">LUA82_04335</name>
</gene>
<organism evidence="1 3">
    <name type="scientific">Neoehrlichia mikurensis</name>
    <dbReference type="NCBI Taxonomy" id="89586"/>
    <lineage>
        <taxon>Bacteria</taxon>
        <taxon>Pseudomonadati</taxon>
        <taxon>Pseudomonadota</taxon>
        <taxon>Alphaproteobacteria</taxon>
        <taxon>Rickettsiales</taxon>
        <taxon>Anaplasmataceae</taxon>
        <taxon>Candidatus Neoehrlichia</taxon>
    </lineage>
</organism>
<proteinExistence type="predicted"/>
<keyword evidence="4" id="KW-1185">Reference proteome</keyword>
<dbReference type="EMBL" id="CP089286">
    <property type="protein sequence ID" value="UTO55377.1"/>
    <property type="molecule type" value="Genomic_DNA"/>
</dbReference>
<evidence type="ECO:0000313" key="2">
    <source>
        <dbReference type="EMBL" id="UTO56297.1"/>
    </source>
</evidence>
<dbReference type="Proteomes" id="UP001059985">
    <property type="component" value="Chromosome"/>
</dbReference>
<dbReference type="RefSeq" id="WP_254815608.1">
    <property type="nucleotide sequence ID" value="NZ_CP089285.1"/>
</dbReference>
<reference evidence="1" key="1">
    <citation type="journal article" date="2022" name="Microorganisms">
        <title>Assembly and Comparison of Ca. Neoehrlichia mikurensis Genomes.</title>
        <authorList>
            <person name="Azagi T."/>
            <person name="Dirks R.P."/>
            <person name="Yebra-Pimentel E.S."/>
            <person name="Schaap P.J."/>
            <person name="Koehorst J.J."/>
            <person name="Esser H.J."/>
            <person name="Sprong H."/>
        </authorList>
    </citation>
    <scope>NUCLEOTIDE SEQUENCE</scope>
    <source>
        <strain evidence="2">18-2804</strain>
        <strain evidence="1">18-2837</strain>
    </source>
</reference>
<dbReference type="EMBL" id="CP089285">
    <property type="protein sequence ID" value="UTO56297.1"/>
    <property type="molecule type" value="Genomic_DNA"/>
</dbReference>
<protein>
    <submittedName>
        <fullName evidence="1">Uncharacterized protein</fullName>
    </submittedName>
</protein>
<accession>A0A9Q9BS96</accession>
<dbReference type="AlphaFoldDB" id="A0A9Q9BS96"/>
<sequence>MKLSSQSTYDYILDSILFNLYSILGIHNNMKPLSQLVYDYIFDSILFNLYLKSNSKKLYSVELDKVYSTIRLFMRKDDAENFIVSIAKKLNKPNFINNAKLAAYICQGRLLAQYMVEDAKNDLAEDISLLDTLLRIIITGLAFTNHYDGYEEHVKEISDKIHQFMYKCTHKVILRHADQAAKAAMIYNIAKKLNKNVQFSIKDACKIKISYEEMFDILHKRQVISIAKDAAKAANLYNKVKELNDKDTQSPILEIKDAIRISKMSSGAQNIIVTSITQPLYKKKMISIAKDAAKAANLYNKVKELNDKDTQLPVLGIKDAIRISKMSSGAQNIIVTSITQPLYKKKNDFKGSCQNI</sequence>
<evidence type="ECO:0000313" key="4">
    <source>
        <dbReference type="Proteomes" id="UP001059985"/>
    </source>
</evidence>
<evidence type="ECO:0000313" key="3">
    <source>
        <dbReference type="Proteomes" id="UP001059822"/>
    </source>
</evidence>